<feature type="signal peptide" evidence="1">
    <location>
        <begin position="1"/>
        <end position="21"/>
    </location>
</feature>
<keyword evidence="1" id="KW-0732">Signal</keyword>
<sequence>MKKVILLVLIAMLAFSSSVSAAYTVESTETRYGQPGYSQYYYEAILTGQPNTQVTVTLMSKGPLGQREPISGSTLTVTLDSTGSASIYGPVVYCCQAPFTNPYASPVVLQAQFQGNSGSINWFFLHVKY</sequence>
<gene>
    <name evidence="2" type="ORF">DX130_18370</name>
</gene>
<accession>A0A371PFR3</accession>
<evidence type="ECO:0000256" key="1">
    <source>
        <dbReference type="SAM" id="SignalP"/>
    </source>
</evidence>
<dbReference type="EMBL" id="QUBQ01000003">
    <property type="protein sequence ID" value="REK74466.1"/>
    <property type="molecule type" value="Genomic_DNA"/>
</dbReference>
<comment type="caution">
    <text evidence="2">The sequence shown here is derived from an EMBL/GenBank/DDBJ whole genome shotgun (WGS) entry which is preliminary data.</text>
</comment>
<name>A0A371PFR3_9BACL</name>
<dbReference type="AlphaFoldDB" id="A0A371PFR3"/>
<keyword evidence="3" id="KW-1185">Reference proteome</keyword>
<reference evidence="2 3" key="1">
    <citation type="submission" date="2018-08" db="EMBL/GenBank/DDBJ databases">
        <title>Paenibacillus sp. M4BSY-1, whole genome shotgun sequence.</title>
        <authorList>
            <person name="Tuo L."/>
        </authorList>
    </citation>
    <scope>NUCLEOTIDE SEQUENCE [LARGE SCALE GENOMIC DNA]</scope>
    <source>
        <strain evidence="2 3">M4BSY-1</strain>
    </source>
</reference>
<dbReference type="RefSeq" id="WP_116047802.1">
    <property type="nucleotide sequence ID" value="NZ_QUBQ01000003.1"/>
</dbReference>
<dbReference type="OrthoDB" id="2615798at2"/>
<evidence type="ECO:0000313" key="3">
    <source>
        <dbReference type="Proteomes" id="UP000261905"/>
    </source>
</evidence>
<evidence type="ECO:0000313" key="2">
    <source>
        <dbReference type="EMBL" id="REK74466.1"/>
    </source>
</evidence>
<dbReference type="Proteomes" id="UP000261905">
    <property type="component" value="Unassembled WGS sequence"/>
</dbReference>
<organism evidence="2 3">
    <name type="scientific">Paenibacillus paeoniae</name>
    <dbReference type="NCBI Taxonomy" id="2292705"/>
    <lineage>
        <taxon>Bacteria</taxon>
        <taxon>Bacillati</taxon>
        <taxon>Bacillota</taxon>
        <taxon>Bacilli</taxon>
        <taxon>Bacillales</taxon>
        <taxon>Paenibacillaceae</taxon>
        <taxon>Paenibacillus</taxon>
    </lineage>
</organism>
<feature type="chain" id="PRO_5017042534" evidence="1">
    <location>
        <begin position="22"/>
        <end position="129"/>
    </location>
</feature>
<protein>
    <submittedName>
        <fullName evidence="2">Uncharacterized protein</fullName>
    </submittedName>
</protein>
<proteinExistence type="predicted"/>